<comment type="caution">
    <text evidence="1">The sequence shown here is derived from an EMBL/GenBank/DDBJ whole genome shotgun (WGS) entry which is preliminary data.</text>
</comment>
<organism evidence="1">
    <name type="scientific">marine sediment metagenome</name>
    <dbReference type="NCBI Taxonomy" id="412755"/>
    <lineage>
        <taxon>unclassified sequences</taxon>
        <taxon>metagenomes</taxon>
        <taxon>ecological metagenomes</taxon>
    </lineage>
</organism>
<name>X1R6Q3_9ZZZZ</name>
<gene>
    <name evidence="1" type="ORF">S12H4_18434</name>
</gene>
<feature type="non-terminal residue" evidence="1">
    <location>
        <position position="1"/>
    </location>
</feature>
<reference evidence="1" key="1">
    <citation type="journal article" date="2014" name="Front. Microbiol.">
        <title>High frequency of phylogenetically diverse reductive dehalogenase-homologous genes in deep subseafloor sedimentary metagenomes.</title>
        <authorList>
            <person name="Kawai M."/>
            <person name="Futagami T."/>
            <person name="Toyoda A."/>
            <person name="Takaki Y."/>
            <person name="Nishi S."/>
            <person name="Hori S."/>
            <person name="Arai W."/>
            <person name="Tsubouchi T."/>
            <person name="Morono Y."/>
            <person name="Uchiyama I."/>
            <person name="Ito T."/>
            <person name="Fujiyama A."/>
            <person name="Inagaki F."/>
            <person name="Takami H."/>
        </authorList>
    </citation>
    <scope>NUCLEOTIDE SEQUENCE</scope>
    <source>
        <strain evidence="1">Expedition CK06-06</strain>
    </source>
</reference>
<accession>X1R6Q3</accession>
<sequence>AQIFCYNDVRDVAQAFRLALEAKGLEGRYESFNICADDNTSKFNTMEVIKMFGWSEVPLKKEIKGRQSFFDWSKAKRLLGFQPLYNWYDLYIKK</sequence>
<dbReference type="EMBL" id="BARW01009103">
    <property type="protein sequence ID" value="GAI76228.1"/>
    <property type="molecule type" value="Genomic_DNA"/>
</dbReference>
<protein>
    <recommendedName>
        <fullName evidence="2">NAD-dependent epimerase/dehydratase domain-containing protein</fullName>
    </recommendedName>
</protein>
<evidence type="ECO:0008006" key="2">
    <source>
        <dbReference type="Google" id="ProtNLM"/>
    </source>
</evidence>
<evidence type="ECO:0000313" key="1">
    <source>
        <dbReference type="EMBL" id="GAI76228.1"/>
    </source>
</evidence>
<dbReference type="InterPro" id="IPR036291">
    <property type="entry name" value="NAD(P)-bd_dom_sf"/>
</dbReference>
<dbReference type="SUPFAM" id="SSF51735">
    <property type="entry name" value="NAD(P)-binding Rossmann-fold domains"/>
    <property type="match status" value="1"/>
</dbReference>
<dbReference type="AlphaFoldDB" id="X1R6Q3"/>
<dbReference type="Gene3D" id="3.40.50.720">
    <property type="entry name" value="NAD(P)-binding Rossmann-like Domain"/>
    <property type="match status" value="1"/>
</dbReference>
<proteinExistence type="predicted"/>